<organism evidence="1 2">
    <name type="scientific">Candidatus Solincola sediminis</name>
    <dbReference type="NCBI Taxonomy" id="1797199"/>
    <lineage>
        <taxon>Bacteria</taxon>
        <taxon>Bacillati</taxon>
        <taxon>Actinomycetota</taxon>
        <taxon>Candidatus Geothermincolia</taxon>
        <taxon>Candidatus Geothermincolales</taxon>
        <taxon>Candidatus Geothermincolaceae</taxon>
        <taxon>Candidatus Solincola</taxon>
    </lineage>
</organism>
<dbReference type="STRING" id="1797197.A2Y75_10250"/>
<dbReference type="GO" id="GO:0016603">
    <property type="term" value="F:glutaminyl-peptide cyclotransferase activity"/>
    <property type="evidence" value="ECO:0007669"/>
    <property type="project" value="InterPro"/>
</dbReference>
<dbReference type="PANTHER" id="PTHR31270">
    <property type="entry name" value="GLUTAMINYL-PEPTIDE CYCLOTRANSFERASE"/>
    <property type="match status" value="1"/>
</dbReference>
<gene>
    <name evidence="1" type="ORF">A2Y75_10250</name>
</gene>
<comment type="caution">
    <text evidence="1">The sequence shown here is derived from an EMBL/GenBank/DDBJ whole genome shotgun (WGS) entry which is preliminary data.</text>
</comment>
<dbReference type="EMBL" id="MELK01000021">
    <property type="protein sequence ID" value="OFW58558.1"/>
    <property type="molecule type" value="Genomic_DNA"/>
</dbReference>
<proteinExistence type="predicted"/>
<dbReference type="InterPro" id="IPR007788">
    <property type="entry name" value="QCT"/>
</dbReference>
<evidence type="ECO:0000313" key="1">
    <source>
        <dbReference type="EMBL" id="OFW58558.1"/>
    </source>
</evidence>
<dbReference type="AlphaFoldDB" id="A0A1F2WNY5"/>
<protein>
    <recommendedName>
        <fullName evidence="3">Glutamine cyclotransferase</fullName>
    </recommendedName>
</protein>
<sequence length="270" mass="29676">MKSLLGTVLSLILILALLAVTVGCGDAADMQTASDFLKDKSAAQYGYRIVESYDHSAENFTEGLDLQGEILYEGTGLYGQSRLIQEDLSSGEILHGIDIDSTYFAEGVTVLKNEVFQVTYQSGACFVYDPDTLALERTFSYATEGWGLTDNGEALIMSDGSDRIYFMDSSTGKVLRTLEVYDNQGALSGLNELEYVDGRIYSNVWKTELIAIISPDTGEVEGWVDLTGLKSKQGEQVDVLNGIAWDAETGHLLVTGKRWTHLYEIEIVSR</sequence>
<dbReference type="InterPro" id="IPR015943">
    <property type="entry name" value="WD40/YVTN_repeat-like_dom_sf"/>
</dbReference>
<dbReference type="Gene3D" id="2.130.10.10">
    <property type="entry name" value="YVTN repeat-like/Quinoprotein amine dehydrogenase"/>
    <property type="match status" value="1"/>
</dbReference>
<evidence type="ECO:0000313" key="2">
    <source>
        <dbReference type="Proteomes" id="UP000177876"/>
    </source>
</evidence>
<dbReference type="SUPFAM" id="SSF63825">
    <property type="entry name" value="YWTD domain"/>
    <property type="match status" value="1"/>
</dbReference>
<accession>A0A1F2WNY5</accession>
<reference evidence="1 2" key="1">
    <citation type="journal article" date="2016" name="Nat. Commun.">
        <title>Thousands of microbial genomes shed light on interconnected biogeochemical processes in an aquifer system.</title>
        <authorList>
            <person name="Anantharaman K."/>
            <person name="Brown C.T."/>
            <person name="Hug L.A."/>
            <person name="Sharon I."/>
            <person name="Castelle C.J."/>
            <person name="Probst A.J."/>
            <person name="Thomas B.C."/>
            <person name="Singh A."/>
            <person name="Wilkins M.J."/>
            <person name="Karaoz U."/>
            <person name="Brodie E.L."/>
            <person name="Williams K.H."/>
            <person name="Hubbard S.S."/>
            <person name="Banfield J.F."/>
        </authorList>
    </citation>
    <scope>NUCLEOTIDE SEQUENCE [LARGE SCALE GENOMIC DNA]</scope>
</reference>
<dbReference type="PANTHER" id="PTHR31270:SF1">
    <property type="entry name" value="GLUTAMINYL-PEPTIDE CYCLOTRANSFERASE"/>
    <property type="match status" value="1"/>
</dbReference>
<dbReference type="PROSITE" id="PS51257">
    <property type="entry name" value="PROKAR_LIPOPROTEIN"/>
    <property type="match status" value="1"/>
</dbReference>
<evidence type="ECO:0008006" key="3">
    <source>
        <dbReference type="Google" id="ProtNLM"/>
    </source>
</evidence>
<dbReference type="Pfam" id="PF05096">
    <property type="entry name" value="Glu_cyclase_2"/>
    <property type="match status" value="1"/>
</dbReference>
<name>A0A1F2WNY5_9ACTN</name>
<dbReference type="Proteomes" id="UP000177876">
    <property type="component" value="Unassembled WGS sequence"/>
</dbReference>